<dbReference type="RefSeq" id="WP_188467539.1">
    <property type="nucleotide sequence ID" value="NZ_BAABHU010000019.1"/>
</dbReference>
<dbReference type="EMBL" id="BMEC01000019">
    <property type="protein sequence ID" value="GGC53849.1"/>
    <property type="molecule type" value="Genomic_DNA"/>
</dbReference>
<keyword evidence="2" id="KW-1185">Reference proteome</keyword>
<dbReference type="Proteomes" id="UP000636010">
    <property type="component" value="Unassembled WGS sequence"/>
</dbReference>
<evidence type="ECO:0008006" key="3">
    <source>
        <dbReference type="Google" id="ProtNLM"/>
    </source>
</evidence>
<evidence type="ECO:0000313" key="2">
    <source>
        <dbReference type="Proteomes" id="UP000636010"/>
    </source>
</evidence>
<sequence length="153" mass="18127">MALEYRLQVKTKMSLSSLVESYLNEKRILFSKENITKGENVYCYEGLGFMVSILFSEKIFFEYLISENKTIEEDWDYSIDIHFRLDKFYDNLLARINMIDMCIYLLNNTREDARLLFNGDILVLERTNGIISINKNFGFWNSDDLLNKINLLT</sequence>
<evidence type="ECO:0000313" key="1">
    <source>
        <dbReference type="EMBL" id="GGC53849.1"/>
    </source>
</evidence>
<name>A0ABQ1N7T4_9BACT</name>
<comment type="caution">
    <text evidence="1">The sequence shown here is derived from an EMBL/GenBank/DDBJ whole genome shotgun (WGS) entry which is preliminary data.</text>
</comment>
<reference evidence="2" key="1">
    <citation type="journal article" date="2019" name="Int. J. Syst. Evol. Microbiol.">
        <title>The Global Catalogue of Microorganisms (GCM) 10K type strain sequencing project: providing services to taxonomists for standard genome sequencing and annotation.</title>
        <authorList>
            <consortium name="The Broad Institute Genomics Platform"/>
            <consortium name="The Broad Institute Genome Sequencing Center for Infectious Disease"/>
            <person name="Wu L."/>
            <person name="Ma J."/>
        </authorList>
    </citation>
    <scope>NUCLEOTIDE SEQUENCE [LARGE SCALE GENOMIC DNA]</scope>
    <source>
        <strain evidence="2">CGMCC 1.10832</strain>
    </source>
</reference>
<proteinExistence type="predicted"/>
<gene>
    <name evidence="1" type="ORF">GCM10011506_44340</name>
</gene>
<dbReference type="NCBIfam" id="NF040657">
    <property type="entry name" value="immun_SitI3"/>
    <property type="match status" value="1"/>
</dbReference>
<accession>A0ABQ1N7T4</accession>
<dbReference type="InterPro" id="IPR049799">
    <property type="entry name" value="SitI3-like"/>
</dbReference>
<organism evidence="1 2">
    <name type="scientific">Marivirga lumbricoides</name>
    <dbReference type="NCBI Taxonomy" id="1046115"/>
    <lineage>
        <taxon>Bacteria</taxon>
        <taxon>Pseudomonadati</taxon>
        <taxon>Bacteroidota</taxon>
        <taxon>Cytophagia</taxon>
        <taxon>Cytophagales</taxon>
        <taxon>Marivirgaceae</taxon>
        <taxon>Marivirga</taxon>
    </lineage>
</organism>
<protein>
    <recommendedName>
        <fullName evidence="3">Immunity protein 63 domain-containing protein</fullName>
    </recommendedName>
</protein>